<accession>A0ABN6XG95</accession>
<protein>
    <recommendedName>
        <fullName evidence="3">Spermidine synthase</fullName>
    </recommendedName>
</protein>
<dbReference type="NCBIfam" id="NF037959">
    <property type="entry name" value="MFS_SpdSyn"/>
    <property type="match status" value="1"/>
</dbReference>
<organism evidence="1 2">
    <name type="scientific">Paraoerskovia sediminicola</name>
    <dbReference type="NCBI Taxonomy" id="1138587"/>
    <lineage>
        <taxon>Bacteria</taxon>
        <taxon>Bacillati</taxon>
        <taxon>Actinomycetota</taxon>
        <taxon>Actinomycetes</taxon>
        <taxon>Micrococcales</taxon>
        <taxon>Cellulomonadaceae</taxon>
        <taxon>Paraoerskovia</taxon>
    </lineage>
</organism>
<dbReference type="EMBL" id="AP027729">
    <property type="protein sequence ID" value="BDZ43856.1"/>
    <property type="molecule type" value="Genomic_DNA"/>
</dbReference>
<evidence type="ECO:0008006" key="3">
    <source>
        <dbReference type="Google" id="ProtNLM"/>
    </source>
</evidence>
<sequence>MLATLPTGRSDVVVRDVFDGDATPPHVTTTEFVEDVRRVLRPGGVYLANCADRPPLHRLRAEVATFREVFGDAVAVVAEPALLRSRRYGNFVLAGIAPVEDERTEGTQDPLADLGSAALERALRSLSVPARIVHGPDTKALAGSTRPLRDPMA</sequence>
<dbReference type="Proteomes" id="UP001321475">
    <property type="component" value="Chromosome"/>
</dbReference>
<evidence type="ECO:0000313" key="1">
    <source>
        <dbReference type="EMBL" id="BDZ43856.1"/>
    </source>
</evidence>
<keyword evidence="2" id="KW-1185">Reference proteome</keyword>
<name>A0ABN6XG95_9CELL</name>
<reference evidence="2" key="1">
    <citation type="journal article" date="2019" name="Int. J. Syst. Evol. Microbiol.">
        <title>The Global Catalogue of Microorganisms (GCM) 10K type strain sequencing project: providing services to taxonomists for standard genome sequencing and annotation.</title>
        <authorList>
            <consortium name="The Broad Institute Genomics Platform"/>
            <consortium name="The Broad Institute Genome Sequencing Center for Infectious Disease"/>
            <person name="Wu L."/>
            <person name="Ma J."/>
        </authorList>
    </citation>
    <scope>NUCLEOTIDE SEQUENCE [LARGE SCALE GENOMIC DNA]</scope>
    <source>
        <strain evidence="2">NBRC 108565</strain>
    </source>
</reference>
<gene>
    <name evidence="1" type="ORF">GCM10025865_31550</name>
</gene>
<dbReference type="SUPFAM" id="SSF53335">
    <property type="entry name" value="S-adenosyl-L-methionine-dependent methyltransferases"/>
    <property type="match status" value="1"/>
</dbReference>
<dbReference type="Gene3D" id="3.40.50.150">
    <property type="entry name" value="Vaccinia Virus protein VP39"/>
    <property type="match status" value="1"/>
</dbReference>
<proteinExistence type="predicted"/>
<dbReference type="InterPro" id="IPR029063">
    <property type="entry name" value="SAM-dependent_MTases_sf"/>
</dbReference>
<evidence type="ECO:0000313" key="2">
    <source>
        <dbReference type="Proteomes" id="UP001321475"/>
    </source>
</evidence>